<evidence type="ECO:0000259" key="2">
    <source>
        <dbReference type="Pfam" id="PF20411"/>
    </source>
</evidence>
<gene>
    <name evidence="3" type="ORF">ARMOST_08318</name>
</gene>
<reference evidence="4" key="1">
    <citation type="journal article" date="2017" name="Nat. Ecol. Evol.">
        <title>Genome expansion and lineage-specific genetic innovations in the forest pathogenic fungi Armillaria.</title>
        <authorList>
            <person name="Sipos G."/>
            <person name="Prasanna A.N."/>
            <person name="Walter M.C."/>
            <person name="O'Connor E."/>
            <person name="Balint B."/>
            <person name="Krizsan K."/>
            <person name="Kiss B."/>
            <person name="Hess J."/>
            <person name="Varga T."/>
            <person name="Slot J."/>
            <person name="Riley R."/>
            <person name="Boka B."/>
            <person name="Rigling D."/>
            <person name="Barry K."/>
            <person name="Lee J."/>
            <person name="Mihaltcheva S."/>
            <person name="LaButti K."/>
            <person name="Lipzen A."/>
            <person name="Waldron R."/>
            <person name="Moloney N.M."/>
            <person name="Sperisen C."/>
            <person name="Kredics L."/>
            <person name="Vagvoelgyi C."/>
            <person name="Patrignani A."/>
            <person name="Fitzpatrick D."/>
            <person name="Nagy I."/>
            <person name="Doyle S."/>
            <person name="Anderson J.B."/>
            <person name="Grigoriev I.V."/>
            <person name="Gueldener U."/>
            <person name="Muensterkoetter M."/>
            <person name="Nagy L.G."/>
        </authorList>
    </citation>
    <scope>NUCLEOTIDE SEQUENCE [LARGE SCALE GENOMIC DNA]</scope>
    <source>
        <strain evidence="4">C18/9</strain>
    </source>
</reference>
<accession>A0A284R8A2</accession>
<name>A0A284R8A2_ARMOS</name>
<dbReference type="InterPro" id="IPR046520">
    <property type="entry name" value="DUF6697"/>
</dbReference>
<feature type="coiled-coil region" evidence="1">
    <location>
        <begin position="194"/>
        <end position="221"/>
    </location>
</feature>
<dbReference type="Proteomes" id="UP000219338">
    <property type="component" value="Unassembled WGS sequence"/>
</dbReference>
<keyword evidence="1" id="KW-0175">Coiled coil</keyword>
<dbReference type="OrthoDB" id="3219211at2759"/>
<evidence type="ECO:0000313" key="4">
    <source>
        <dbReference type="Proteomes" id="UP000219338"/>
    </source>
</evidence>
<dbReference type="EMBL" id="FUEG01000005">
    <property type="protein sequence ID" value="SJL04947.1"/>
    <property type="molecule type" value="Genomic_DNA"/>
</dbReference>
<dbReference type="OMA" id="PFKIVEM"/>
<dbReference type="AlphaFoldDB" id="A0A284R8A2"/>
<feature type="domain" description="DUF6697" evidence="2">
    <location>
        <begin position="349"/>
        <end position="503"/>
    </location>
</feature>
<protein>
    <recommendedName>
        <fullName evidence="2">DUF6697 domain-containing protein</fullName>
    </recommendedName>
</protein>
<dbReference type="Pfam" id="PF20411">
    <property type="entry name" value="DUF6697"/>
    <property type="match status" value="1"/>
</dbReference>
<proteinExistence type="predicted"/>
<organism evidence="3 4">
    <name type="scientific">Armillaria ostoyae</name>
    <name type="common">Armillaria root rot fungus</name>
    <dbReference type="NCBI Taxonomy" id="47428"/>
    <lineage>
        <taxon>Eukaryota</taxon>
        <taxon>Fungi</taxon>
        <taxon>Dikarya</taxon>
        <taxon>Basidiomycota</taxon>
        <taxon>Agaricomycotina</taxon>
        <taxon>Agaricomycetes</taxon>
        <taxon>Agaricomycetidae</taxon>
        <taxon>Agaricales</taxon>
        <taxon>Marasmiineae</taxon>
        <taxon>Physalacriaceae</taxon>
        <taxon>Armillaria</taxon>
    </lineage>
</organism>
<evidence type="ECO:0000256" key="1">
    <source>
        <dbReference type="SAM" id="Coils"/>
    </source>
</evidence>
<evidence type="ECO:0000313" key="3">
    <source>
        <dbReference type="EMBL" id="SJL04947.1"/>
    </source>
</evidence>
<sequence length="563" mass="62573">MEQNYDANTYLTVTLAPNSPYNKSPEALSTIHPLITHVGQVGALDDVQMLSVPKQEWTQRGEEVLASLKAAQGIHRVDVQSLRQRSKRDELFQMMASDSALVNELAQVKRELEILKTADPFKIVEMAIEISAERMKVTEAMQARDAAVLRLSEAYISLRQKVAMIDRLQGNSHGPEIFKESTSYVLGDVGVTETSILKEEIVALESIVKSLKEEIREQNAQTAGPTEPPPRYDDGAYKTSEQSVNQIPGMIPLRIALDTPPLPSRCPSQTSTSSVSTENRSIKPILKTDDNDFDYKIVRAVPQSVEAEETIEQRNKLLAAMPLPQDPPDDTLKPILLPQNLTLHEFLGNTSGSLRSSLSNYRLLQQLTTSWCPEREEHGYFLTPAFKCNTNPRVATAHRWSSVDVLSRMNKPTECFFNKDGTWYYAGIYKAFRLDDLTTKEWEALSNETVQAIIKETIAGRKNISPQNVYETSQLYAAGALKVACIGLQCVGFNRTMYRSILEQTSKCMQGGKWKAGYNVSGSTWNSSGDNGAVGEVTEAFNDLSIGGKVSEGDENPSSRGHW</sequence>
<keyword evidence="4" id="KW-1185">Reference proteome</keyword>